<evidence type="ECO:0000313" key="1">
    <source>
        <dbReference type="EMBL" id="KAL0879321.1"/>
    </source>
</evidence>
<dbReference type="CDD" id="cd00303">
    <property type="entry name" value="retropepsin_like"/>
    <property type="match status" value="1"/>
</dbReference>
<dbReference type="Pfam" id="PF13650">
    <property type="entry name" value="Asp_protease_2"/>
    <property type="match status" value="1"/>
</dbReference>
<evidence type="ECO:0008006" key="3">
    <source>
        <dbReference type="Google" id="ProtNLM"/>
    </source>
</evidence>
<dbReference type="InterPro" id="IPR005312">
    <property type="entry name" value="DUF1759"/>
</dbReference>
<dbReference type="PANTHER" id="PTHR47331">
    <property type="entry name" value="PHD-TYPE DOMAIN-CONTAINING PROTEIN"/>
    <property type="match status" value="1"/>
</dbReference>
<comment type="caution">
    <text evidence="1">The sequence shown here is derived from an EMBL/GenBank/DDBJ whole genome shotgun (WGS) entry which is preliminary data.</text>
</comment>
<dbReference type="InterPro" id="IPR021109">
    <property type="entry name" value="Peptidase_aspartic_dom_sf"/>
</dbReference>
<evidence type="ECO:0000313" key="2">
    <source>
        <dbReference type="Proteomes" id="UP001549920"/>
    </source>
</evidence>
<dbReference type="Gene3D" id="2.40.70.10">
    <property type="entry name" value="Acid Proteases"/>
    <property type="match status" value="1"/>
</dbReference>
<sequence length="598" mass="67462">MEETAVSKPTSMFNRKKGSIKSRLTKFKTYLDSLEIPLSENVEHQLRLRTDKISTLQDEFNQIMSEQECAEADDEVLQKLYEERDDFEDEFYEAVARAKSMLSRASSVCDDDQASFQSLHPSGHNQVGSIHNFNVKLPTISLPKFNGAYEQWLEFRDTFTSLIHENQTIDDVSKFHYLRCSLEGSAAQVIQSINLSKANYSTAWQLLQERYNNTQSLIQNHVKSLFNIKPMCNESSKEIRNIIDTFNTNLRALTTLGENTSQWDTLLLYLVSSKLDASTSKEWEQAKMTITKPTYDEIMSFMKKRAILLETLEGTQHGEIKQVNITNSSNKSSMSKTSNNIHNVNKRNEFEERHQSYAIAKSNTTLKAPSPPVCPLCEQGHRLYFCNDFRALTIVMRTNKAKELKVCLNCLRPNHTATECTRSHCQKCTIKHNTLLHTDIDTQTSSSSDNVALSVSTQASCKRVLLSTALVSVYDVDGNPHTARALLDSGSTSCFITEKLAQTLNVPRVKTNVAVTGIGNNSTVITGETNLVIHSRTNTYRTSISCFTIPSILQSSSAQQHVDTVDITFQIPYSSQILSFYNRTTSTFSSVEKSFGEH</sequence>
<reference evidence="1 2" key="1">
    <citation type="submission" date="2024-06" db="EMBL/GenBank/DDBJ databases">
        <title>A chromosome-level genome assembly of beet webworm, Loxostege sticticalis.</title>
        <authorList>
            <person name="Zhang Y."/>
        </authorList>
    </citation>
    <scope>NUCLEOTIDE SEQUENCE [LARGE SCALE GENOMIC DNA]</scope>
    <source>
        <strain evidence="1">AQ026</strain>
        <tissue evidence="1">Whole body</tissue>
    </source>
</reference>
<dbReference type="PANTHER" id="PTHR47331:SF1">
    <property type="entry name" value="GAG-LIKE PROTEIN"/>
    <property type="match status" value="1"/>
</dbReference>
<accession>A0ABR3HRY7</accession>
<organism evidence="1 2">
    <name type="scientific">Loxostege sticticalis</name>
    <name type="common">Beet webworm moth</name>
    <dbReference type="NCBI Taxonomy" id="481309"/>
    <lineage>
        <taxon>Eukaryota</taxon>
        <taxon>Metazoa</taxon>
        <taxon>Ecdysozoa</taxon>
        <taxon>Arthropoda</taxon>
        <taxon>Hexapoda</taxon>
        <taxon>Insecta</taxon>
        <taxon>Pterygota</taxon>
        <taxon>Neoptera</taxon>
        <taxon>Endopterygota</taxon>
        <taxon>Lepidoptera</taxon>
        <taxon>Glossata</taxon>
        <taxon>Ditrysia</taxon>
        <taxon>Pyraloidea</taxon>
        <taxon>Crambidae</taxon>
        <taxon>Pyraustinae</taxon>
        <taxon>Loxostege</taxon>
    </lineage>
</organism>
<dbReference type="Proteomes" id="UP001549920">
    <property type="component" value="Unassembled WGS sequence"/>
</dbReference>
<name>A0ABR3HRY7_LOXSC</name>
<protein>
    <recommendedName>
        <fullName evidence="3">Peptidase aspartic putative domain-containing protein</fullName>
    </recommendedName>
</protein>
<dbReference type="EMBL" id="JBEUOH010000014">
    <property type="protein sequence ID" value="KAL0879321.1"/>
    <property type="molecule type" value="Genomic_DNA"/>
</dbReference>
<dbReference type="Pfam" id="PF03564">
    <property type="entry name" value="DUF1759"/>
    <property type="match status" value="1"/>
</dbReference>
<gene>
    <name evidence="1" type="ORF">ABMA27_003099</name>
</gene>
<proteinExistence type="predicted"/>
<keyword evidence="2" id="KW-1185">Reference proteome</keyword>